<name>A0A9P6FHT9_9FUNG</name>
<dbReference type="GO" id="GO:0005216">
    <property type="term" value="F:monoatomic ion channel activity"/>
    <property type="evidence" value="ECO:0007669"/>
    <property type="project" value="InterPro"/>
</dbReference>
<accession>A0A9P6FHT9</accession>
<proteinExistence type="predicted"/>
<feature type="transmembrane region" description="Helical" evidence="2">
    <location>
        <begin position="51"/>
        <end position="68"/>
    </location>
</feature>
<keyword evidence="2" id="KW-1133">Transmembrane helix</keyword>
<evidence type="ECO:0000256" key="1">
    <source>
        <dbReference type="ARBA" id="ARBA00022737"/>
    </source>
</evidence>
<protein>
    <recommendedName>
        <fullName evidence="5">Ion transport domain-containing protein</fullName>
    </recommendedName>
</protein>
<dbReference type="PANTHER" id="PTHR10582">
    <property type="entry name" value="TRANSIENT RECEPTOR POTENTIAL ION CHANNEL PROTEIN"/>
    <property type="match status" value="1"/>
</dbReference>
<sequence length="369" mass="42646">MACGIRSKVNIKRHAFDLEMLDNPVIKAFLEYRWNTIGHAYWLVRFYSERLFYSLVLGVVITQVYGRISRVSLFSVYIVIIVMASVFLVFKVFSLRRNPRWSPNDFIDGAVFALPLVGSITQILNIVNMIEKGNISFFSFSVLVIFLHFLFELRVKKNICYFVTVILKITGIWGSFGEALDLEGRSWGFDLVMVFYVIVMSLISLNILIALMNDGFKDAKDTSTAAWIEFRLSYIEEAESITYKIPGYREANAWKVPDKIYYTATLQQQENYEKHFQKEELEKRLETLAADFADIKQMLSKPKVFWVKRTAIAKAGFIAMEAAAGSMEMGYRQTRITYQQHIEDEVVSAVDQNRMRVMEGSLRPEDCLD</sequence>
<reference evidence="3" key="1">
    <citation type="journal article" date="2020" name="Fungal Divers.">
        <title>Resolving the Mortierellaceae phylogeny through synthesis of multi-gene phylogenetics and phylogenomics.</title>
        <authorList>
            <person name="Vandepol N."/>
            <person name="Liber J."/>
            <person name="Desiro A."/>
            <person name="Na H."/>
            <person name="Kennedy M."/>
            <person name="Barry K."/>
            <person name="Grigoriev I.V."/>
            <person name="Miller A.N."/>
            <person name="O'Donnell K."/>
            <person name="Stajich J.E."/>
            <person name="Bonito G."/>
        </authorList>
    </citation>
    <scope>NUCLEOTIDE SEQUENCE</scope>
    <source>
        <strain evidence="3">NRRL 2591</strain>
    </source>
</reference>
<organism evidence="3 4">
    <name type="scientific">Mortierella hygrophila</name>
    <dbReference type="NCBI Taxonomy" id="979708"/>
    <lineage>
        <taxon>Eukaryota</taxon>
        <taxon>Fungi</taxon>
        <taxon>Fungi incertae sedis</taxon>
        <taxon>Mucoromycota</taxon>
        <taxon>Mortierellomycotina</taxon>
        <taxon>Mortierellomycetes</taxon>
        <taxon>Mortierellales</taxon>
        <taxon>Mortierellaceae</taxon>
        <taxon>Mortierella</taxon>
    </lineage>
</organism>
<dbReference type="InterPro" id="IPR024862">
    <property type="entry name" value="TRPV"/>
</dbReference>
<feature type="transmembrane region" description="Helical" evidence="2">
    <location>
        <begin position="74"/>
        <end position="94"/>
    </location>
</feature>
<dbReference type="AlphaFoldDB" id="A0A9P6FHT9"/>
<dbReference type="GO" id="GO:0098703">
    <property type="term" value="P:calcium ion import across plasma membrane"/>
    <property type="evidence" value="ECO:0007669"/>
    <property type="project" value="TreeGrafter"/>
</dbReference>
<keyword evidence="2" id="KW-0812">Transmembrane</keyword>
<evidence type="ECO:0000256" key="2">
    <source>
        <dbReference type="SAM" id="Phobius"/>
    </source>
</evidence>
<keyword evidence="2" id="KW-0472">Membrane</keyword>
<evidence type="ECO:0008006" key="5">
    <source>
        <dbReference type="Google" id="ProtNLM"/>
    </source>
</evidence>
<gene>
    <name evidence="3" type="ORF">EC957_000701</name>
</gene>
<dbReference type="PANTHER" id="PTHR10582:SF2">
    <property type="entry name" value="INACTIVE"/>
    <property type="match status" value="1"/>
</dbReference>
<feature type="transmembrane region" description="Helical" evidence="2">
    <location>
        <begin position="106"/>
        <end position="127"/>
    </location>
</feature>
<evidence type="ECO:0000313" key="4">
    <source>
        <dbReference type="Proteomes" id="UP000723463"/>
    </source>
</evidence>
<keyword evidence="4" id="KW-1185">Reference proteome</keyword>
<evidence type="ECO:0000313" key="3">
    <source>
        <dbReference type="EMBL" id="KAF9550399.1"/>
    </source>
</evidence>
<dbReference type="Proteomes" id="UP000723463">
    <property type="component" value="Unassembled WGS sequence"/>
</dbReference>
<feature type="transmembrane region" description="Helical" evidence="2">
    <location>
        <begin position="133"/>
        <end position="151"/>
    </location>
</feature>
<feature type="transmembrane region" description="Helical" evidence="2">
    <location>
        <begin position="188"/>
        <end position="211"/>
    </location>
</feature>
<comment type="caution">
    <text evidence="3">The sequence shown here is derived from an EMBL/GenBank/DDBJ whole genome shotgun (WGS) entry which is preliminary data.</text>
</comment>
<feature type="transmembrane region" description="Helical" evidence="2">
    <location>
        <begin position="158"/>
        <end position="176"/>
    </location>
</feature>
<dbReference type="EMBL" id="JAAAXW010000011">
    <property type="protein sequence ID" value="KAF9550399.1"/>
    <property type="molecule type" value="Genomic_DNA"/>
</dbReference>
<dbReference type="GO" id="GO:0005886">
    <property type="term" value="C:plasma membrane"/>
    <property type="evidence" value="ECO:0007669"/>
    <property type="project" value="TreeGrafter"/>
</dbReference>
<keyword evidence="1" id="KW-0677">Repeat</keyword>